<dbReference type="InterPro" id="IPR002167">
    <property type="entry name" value="GDC-like"/>
</dbReference>
<evidence type="ECO:0000256" key="4">
    <source>
        <dbReference type="ARBA" id="ARBA00022692"/>
    </source>
</evidence>
<evidence type="ECO:0000256" key="5">
    <source>
        <dbReference type="ARBA" id="ARBA00022737"/>
    </source>
</evidence>
<dbReference type="Ensembl" id="ENSOKIT00005103230.1">
    <property type="protein sequence ID" value="ENSOKIP00005096426.1"/>
    <property type="gene ID" value="ENSOKIG00005042132.1"/>
</dbReference>
<feature type="chain" id="PRO_5033997657" evidence="11">
    <location>
        <begin position="27"/>
        <end position="273"/>
    </location>
</feature>
<evidence type="ECO:0000313" key="13">
    <source>
        <dbReference type="Proteomes" id="UP000694557"/>
    </source>
</evidence>
<dbReference type="PROSITE" id="PS50920">
    <property type="entry name" value="SOLCAR"/>
    <property type="match status" value="2"/>
</dbReference>
<evidence type="ECO:0000256" key="10">
    <source>
        <dbReference type="RuleBase" id="RU000488"/>
    </source>
</evidence>
<dbReference type="GeneTree" id="ENSGT00940000157520"/>
<dbReference type="PRINTS" id="PR00926">
    <property type="entry name" value="MITOCARRIER"/>
</dbReference>
<organism evidence="12 13">
    <name type="scientific">Oncorhynchus kisutch</name>
    <name type="common">Coho salmon</name>
    <name type="synonym">Salmo kisutch</name>
    <dbReference type="NCBI Taxonomy" id="8019"/>
    <lineage>
        <taxon>Eukaryota</taxon>
        <taxon>Metazoa</taxon>
        <taxon>Chordata</taxon>
        <taxon>Craniata</taxon>
        <taxon>Vertebrata</taxon>
        <taxon>Euteleostomi</taxon>
        <taxon>Actinopterygii</taxon>
        <taxon>Neopterygii</taxon>
        <taxon>Teleostei</taxon>
        <taxon>Protacanthopterygii</taxon>
        <taxon>Salmoniformes</taxon>
        <taxon>Salmonidae</taxon>
        <taxon>Salmoninae</taxon>
        <taxon>Oncorhynchus</taxon>
    </lineage>
</organism>
<evidence type="ECO:0000313" key="12">
    <source>
        <dbReference type="Ensembl" id="ENSOKIP00005096426.1"/>
    </source>
</evidence>
<dbReference type="Pfam" id="PF00153">
    <property type="entry name" value="Mito_carr"/>
    <property type="match status" value="3"/>
</dbReference>
<keyword evidence="11" id="KW-0732">Signal</keyword>
<sequence length="273" mass="30284">MTVPDMLMLRVSVSVWVCLVKILLQANSPHDKDLGVVATLRVVPRKEGYLGLYKGNGAMMVRIFPYGAIQFMAFDKYKKILSKQLGVSGHIHRPVVGAMVGMTAVICTYPLDVIRACLAYQMKGHHRYTGIRNAFQTMYLKEGGIPGFYKGLIPTLIGMTPYAGEHTHTGSCSLPEILGRPSSDNPEVLVLGGRSCPQTIYYPLDVAWRRMRLGVVLPESDKCRTLTKTLVYSQYGVKKGLYRGLSLNYICCVSSQAVAFITYGVKKQTIHLN</sequence>
<dbReference type="InterPro" id="IPR002067">
    <property type="entry name" value="MCP"/>
</dbReference>
<feature type="repeat" description="Solcar" evidence="9">
    <location>
        <begin position="88"/>
        <end position="176"/>
    </location>
</feature>
<evidence type="ECO:0000256" key="7">
    <source>
        <dbReference type="ARBA" id="ARBA00023128"/>
    </source>
</evidence>
<accession>A0A8C7K073</accession>
<evidence type="ECO:0000256" key="9">
    <source>
        <dbReference type="PROSITE-ProRule" id="PRU00282"/>
    </source>
</evidence>
<evidence type="ECO:0000256" key="3">
    <source>
        <dbReference type="ARBA" id="ARBA00022448"/>
    </source>
</evidence>
<dbReference type="SUPFAM" id="SSF103506">
    <property type="entry name" value="Mitochondrial carrier"/>
    <property type="match status" value="1"/>
</dbReference>
<reference evidence="12" key="1">
    <citation type="submission" date="2025-08" db="UniProtKB">
        <authorList>
            <consortium name="Ensembl"/>
        </authorList>
    </citation>
    <scope>IDENTIFICATION</scope>
</reference>
<feature type="repeat" description="Solcar" evidence="9">
    <location>
        <begin position="1"/>
        <end position="80"/>
    </location>
</feature>
<gene>
    <name evidence="12" type="primary">SLC25A16</name>
</gene>
<evidence type="ECO:0000256" key="11">
    <source>
        <dbReference type="SAM" id="SignalP"/>
    </source>
</evidence>
<dbReference type="GO" id="GO:0055085">
    <property type="term" value="P:transmembrane transport"/>
    <property type="evidence" value="ECO:0007669"/>
    <property type="project" value="InterPro"/>
</dbReference>
<keyword evidence="5" id="KW-0677">Repeat</keyword>
<comment type="similarity">
    <text evidence="2 10">Belongs to the mitochondrial carrier (TC 2.A.29) family.</text>
</comment>
<keyword evidence="4 9" id="KW-0812">Transmembrane</keyword>
<comment type="subcellular location">
    <subcellularLocation>
        <location evidence="1">Mitochondrion inner membrane</location>
        <topology evidence="1">Multi-pass membrane protein</topology>
    </subcellularLocation>
</comment>
<keyword evidence="13" id="KW-1185">Reference proteome</keyword>
<reference evidence="12" key="2">
    <citation type="submission" date="2025-09" db="UniProtKB">
        <authorList>
            <consortium name="Ensembl"/>
        </authorList>
    </citation>
    <scope>IDENTIFICATION</scope>
</reference>
<name>A0A8C7K073_ONCKI</name>
<dbReference type="PRINTS" id="PR00928">
    <property type="entry name" value="GRAVESDC"/>
</dbReference>
<dbReference type="GO" id="GO:0005743">
    <property type="term" value="C:mitochondrial inner membrane"/>
    <property type="evidence" value="ECO:0007669"/>
    <property type="project" value="UniProtKB-SubCell"/>
</dbReference>
<dbReference type="InterPro" id="IPR018108">
    <property type="entry name" value="MCP_transmembrane"/>
</dbReference>
<keyword evidence="3 10" id="KW-0813">Transport</keyword>
<evidence type="ECO:0000256" key="1">
    <source>
        <dbReference type="ARBA" id="ARBA00004448"/>
    </source>
</evidence>
<dbReference type="AlphaFoldDB" id="A0A8C7K073"/>
<keyword evidence="6" id="KW-0999">Mitochondrion inner membrane</keyword>
<protein>
    <submittedName>
        <fullName evidence="12">Solute carrier family 25 member 16</fullName>
    </submittedName>
</protein>
<dbReference type="InterPro" id="IPR023395">
    <property type="entry name" value="MCP_dom_sf"/>
</dbReference>
<feature type="signal peptide" evidence="11">
    <location>
        <begin position="1"/>
        <end position="26"/>
    </location>
</feature>
<dbReference type="PANTHER" id="PTHR24089">
    <property type="entry name" value="SOLUTE CARRIER FAMILY 25"/>
    <property type="match status" value="1"/>
</dbReference>
<keyword evidence="8 9" id="KW-0472">Membrane</keyword>
<dbReference type="Proteomes" id="UP000694557">
    <property type="component" value="Unassembled WGS sequence"/>
</dbReference>
<dbReference type="Gene3D" id="1.50.40.10">
    <property type="entry name" value="Mitochondrial carrier domain"/>
    <property type="match status" value="1"/>
</dbReference>
<proteinExistence type="inferred from homology"/>
<evidence type="ECO:0000256" key="6">
    <source>
        <dbReference type="ARBA" id="ARBA00022792"/>
    </source>
</evidence>
<keyword evidence="7" id="KW-0496">Mitochondrion</keyword>
<evidence type="ECO:0000256" key="2">
    <source>
        <dbReference type="ARBA" id="ARBA00006375"/>
    </source>
</evidence>
<evidence type="ECO:0000256" key="8">
    <source>
        <dbReference type="ARBA" id="ARBA00023136"/>
    </source>
</evidence>